<gene>
    <name evidence="8" type="ORF">GCM10011354_15510</name>
</gene>
<dbReference type="RefSeq" id="WP_130648512.1">
    <property type="nucleotide sequence ID" value="NZ_BMHA01000005.1"/>
</dbReference>
<accession>A0A8J3A7S6</accession>
<dbReference type="InterPro" id="IPR041921">
    <property type="entry name" value="NuoE_N"/>
</dbReference>
<evidence type="ECO:0008006" key="10">
    <source>
        <dbReference type="Google" id="ProtNLM"/>
    </source>
</evidence>
<evidence type="ECO:0000313" key="9">
    <source>
        <dbReference type="Proteomes" id="UP000650511"/>
    </source>
</evidence>
<dbReference type="AlphaFoldDB" id="A0A8J3A7S6"/>
<feature type="compositionally biased region" description="Polar residues" evidence="7">
    <location>
        <begin position="282"/>
        <end position="291"/>
    </location>
</feature>
<dbReference type="Proteomes" id="UP000650511">
    <property type="component" value="Unassembled WGS sequence"/>
</dbReference>
<reference evidence="8" key="1">
    <citation type="journal article" date="2014" name="Int. J. Syst. Evol. Microbiol.">
        <title>Complete genome sequence of Corynebacterium casei LMG S-19264T (=DSM 44701T), isolated from a smear-ripened cheese.</title>
        <authorList>
            <consortium name="US DOE Joint Genome Institute (JGI-PGF)"/>
            <person name="Walter F."/>
            <person name="Albersmeier A."/>
            <person name="Kalinowski J."/>
            <person name="Ruckert C."/>
        </authorList>
    </citation>
    <scope>NUCLEOTIDE SEQUENCE</scope>
    <source>
        <strain evidence="8">CGMCC 1.14988</strain>
    </source>
</reference>
<comment type="cofactor">
    <cofactor evidence="6">
        <name>[2Fe-2S] cluster</name>
        <dbReference type="ChEBI" id="CHEBI:190135"/>
    </cofactor>
</comment>
<evidence type="ECO:0000256" key="6">
    <source>
        <dbReference type="ARBA" id="ARBA00034078"/>
    </source>
</evidence>
<keyword evidence="5" id="KW-0411">Iron-sulfur</keyword>
<dbReference type="GO" id="GO:0046872">
    <property type="term" value="F:metal ion binding"/>
    <property type="evidence" value="ECO:0007669"/>
    <property type="project" value="UniProtKB-KW"/>
</dbReference>
<dbReference type="PROSITE" id="PS01099">
    <property type="entry name" value="COMPLEX1_24K"/>
    <property type="match status" value="1"/>
</dbReference>
<dbReference type="Gene3D" id="3.40.30.10">
    <property type="entry name" value="Glutaredoxin"/>
    <property type="match status" value="1"/>
</dbReference>
<comment type="similarity">
    <text evidence="1">Belongs to the complex I 24 kDa subunit family.</text>
</comment>
<evidence type="ECO:0000256" key="1">
    <source>
        <dbReference type="ARBA" id="ARBA00010643"/>
    </source>
</evidence>
<dbReference type="GO" id="GO:0051537">
    <property type="term" value="F:2 iron, 2 sulfur cluster binding"/>
    <property type="evidence" value="ECO:0007669"/>
    <property type="project" value="UniProtKB-KW"/>
</dbReference>
<dbReference type="EMBL" id="BMHA01000005">
    <property type="protein sequence ID" value="GGI05723.1"/>
    <property type="molecule type" value="Genomic_DNA"/>
</dbReference>
<dbReference type="GO" id="GO:0003954">
    <property type="term" value="F:NADH dehydrogenase activity"/>
    <property type="evidence" value="ECO:0007669"/>
    <property type="project" value="TreeGrafter"/>
</dbReference>
<evidence type="ECO:0000256" key="4">
    <source>
        <dbReference type="ARBA" id="ARBA00023004"/>
    </source>
</evidence>
<dbReference type="PANTHER" id="PTHR10371">
    <property type="entry name" value="NADH DEHYDROGENASE UBIQUINONE FLAVOPROTEIN 2, MITOCHONDRIAL"/>
    <property type="match status" value="1"/>
</dbReference>
<dbReference type="InterPro" id="IPR002023">
    <property type="entry name" value="NuoE-like"/>
</dbReference>
<keyword evidence="4" id="KW-0408">Iron</keyword>
<sequence length="370" mass="39391">MPISETTREEARRLAKRYPVARSALLPMLHLVQSDEGFVSEDGVALCAQTLGLTKAEVGAVATFYTMFKREPVGNYLLSVCTNPTCKIAGGQAIYESYVERCGGAHATTEGEGVSVEHAECLGICDAAPVVQINYEMYGPVTHDEAMGLFDRAKAGDPPASNWSDEVPEHFRGVERQLSGIDDGVDEYLIEAARLQAMADVPPAYRTGETDLPVTHPGGDPFGHGGEAFRNQARLGDTAERPETKAGEMDPVTASKIEDLAEQQTGAASELAEQVLRPTPDTPSAQEQPSVTAADGSAKPSEAQRDRAPAGTEQDPSDSMAGEKGAETPTDPPTDRQPDTDPDVAGGDDQPLGGRTYQGERRTDDTDEEG</sequence>
<evidence type="ECO:0000256" key="5">
    <source>
        <dbReference type="ARBA" id="ARBA00023014"/>
    </source>
</evidence>
<dbReference type="InterPro" id="IPR036249">
    <property type="entry name" value="Thioredoxin-like_sf"/>
</dbReference>
<keyword evidence="2" id="KW-0001">2Fe-2S</keyword>
<keyword evidence="9" id="KW-1185">Reference proteome</keyword>
<reference evidence="8" key="2">
    <citation type="submission" date="2020-09" db="EMBL/GenBank/DDBJ databases">
        <authorList>
            <person name="Sun Q."/>
            <person name="Zhou Y."/>
        </authorList>
    </citation>
    <scope>NUCLEOTIDE SEQUENCE</scope>
    <source>
        <strain evidence="8">CGMCC 1.14988</strain>
    </source>
</reference>
<dbReference type="Gene3D" id="1.10.10.1590">
    <property type="entry name" value="NADH-quinone oxidoreductase subunit E"/>
    <property type="match status" value="1"/>
</dbReference>
<protein>
    <recommendedName>
        <fullName evidence="10">NADH dehydrogenase subunit E</fullName>
    </recommendedName>
</protein>
<comment type="caution">
    <text evidence="8">The sequence shown here is derived from an EMBL/GenBank/DDBJ whole genome shotgun (WGS) entry which is preliminary data.</text>
</comment>
<keyword evidence="3" id="KW-0479">Metal-binding</keyword>
<proteinExistence type="inferred from homology"/>
<dbReference type="PANTHER" id="PTHR10371:SF3">
    <property type="entry name" value="NADH DEHYDROGENASE [UBIQUINONE] FLAVOPROTEIN 2, MITOCHONDRIAL"/>
    <property type="match status" value="1"/>
</dbReference>
<evidence type="ECO:0000256" key="3">
    <source>
        <dbReference type="ARBA" id="ARBA00022723"/>
    </source>
</evidence>
<name>A0A8J3A7S6_9ACTN</name>
<organism evidence="8 9">
    <name type="scientific">Egicoccus halophilus</name>
    <dbReference type="NCBI Taxonomy" id="1670830"/>
    <lineage>
        <taxon>Bacteria</taxon>
        <taxon>Bacillati</taxon>
        <taxon>Actinomycetota</taxon>
        <taxon>Nitriliruptoria</taxon>
        <taxon>Egicoccales</taxon>
        <taxon>Egicoccaceae</taxon>
        <taxon>Egicoccus</taxon>
    </lineage>
</organism>
<evidence type="ECO:0000313" key="8">
    <source>
        <dbReference type="EMBL" id="GGI05723.1"/>
    </source>
</evidence>
<evidence type="ECO:0000256" key="7">
    <source>
        <dbReference type="SAM" id="MobiDB-lite"/>
    </source>
</evidence>
<dbReference type="OrthoDB" id="9807941at2"/>
<dbReference type="SUPFAM" id="SSF52833">
    <property type="entry name" value="Thioredoxin-like"/>
    <property type="match status" value="1"/>
</dbReference>
<dbReference type="Pfam" id="PF01257">
    <property type="entry name" value="2Fe-2S_thioredx"/>
    <property type="match status" value="1"/>
</dbReference>
<dbReference type="CDD" id="cd03064">
    <property type="entry name" value="TRX_Fd_NuoE"/>
    <property type="match status" value="1"/>
</dbReference>
<dbReference type="InterPro" id="IPR042128">
    <property type="entry name" value="NuoE_dom"/>
</dbReference>
<evidence type="ECO:0000256" key="2">
    <source>
        <dbReference type="ARBA" id="ARBA00022714"/>
    </source>
</evidence>
<dbReference type="FunFam" id="1.10.10.1590:FF:000001">
    <property type="entry name" value="NADH-quinone oxidoreductase subunit E"/>
    <property type="match status" value="1"/>
</dbReference>
<feature type="region of interest" description="Disordered" evidence="7">
    <location>
        <begin position="273"/>
        <end position="370"/>
    </location>
</feature>